<accession>A0A5B7X1Y7</accession>
<proteinExistence type="predicted"/>
<evidence type="ECO:0000256" key="1">
    <source>
        <dbReference type="SAM" id="Phobius"/>
    </source>
</evidence>
<dbReference type="AlphaFoldDB" id="A0A5B7X1Y7"/>
<keyword evidence="1" id="KW-0812">Transmembrane</keyword>
<evidence type="ECO:0000313" key="2">
    <source>
        <dbReference type="EMBL" id="QCY69115.1"/>
    </source>
</evidence>
<dbReference type="EMBL" id="CP040812">
    <property type="protein sequence ID" value="QCY69115.1"/>
    <property type="molecule type" value="Genomic_DNA"/>
</dbReference>
<feature type="transmembrane region" description="Helical" evidence="1">
    <location>
        <begin position="31"/>
        <end position="54"/>
    </location>
</feature>
<keyword evidence="1" id="KW-1133">Transmembrane helix</keyword>
<sequence>MLFFVLLSLCCVWCLVFGVWCYFVLCSCLLSLVSCLLSLVSCLLSLVSCLLSLVSCLLSLEDAACCVSTGLPNLQRYYCYDGQENSNDPESYNYLAFV</sequence>
<protein>
    <submittedName>
        <fullName evidence="2">Uncharacterized protein</fullName>
    </submittedName>
</protein>
<gene>
    <name evidence="2" type="ORF">FHG64_06675</name>
</gene>
<evidence type="ECO:0000313" key="3">
    <source>
        <dbReference type="Proteomes" id="UP000309016"/>
    </source>
</evidence>
<organism evidence="2 3">
    <name type="scientific">Antarcticibacterium flavum</name>
    <dbReference type="NCBI Taxonomy" id="2058175"/>
    <lineage>
        <taxon>Bacteria</taxon>
        <taxon>Pseudomonadati</taxon>
        <taxon>Bacteroidota</taxon>
        <taxon>Flavobacteriia</taxon>
        <taxon>Flavobacteriales</taxon>
        <taxon>Flavobacteriaceae</taxon>
        <taxon>Antarcticibacterium</taxon>
    </lineage>
</organism>
<keyword evidence="1" id="KW-0472">Membrane</keyword>
<reference evidence="2 3" key="1">
    <citation type="submission" date="2019-06" db="EMBL/GenBank/DDBJ databases">
        <title>Complete genome sequence of Antarcticibacterium flavum KCTC 52984T from an Antarctic marine sediment.</title>
        <authorList>
            <person name="Lee Y.M."/>
            <person name="Shin S.C."/>
        </authorList>
    </citation>
    <scope>NUCLEOTIDE SEQUENCE [LARGE SCALE GENOMIC DNA]</scope>
    <source>
        <strain evidence="2 3">KCTC 52984</strain>
    </source>
</reference>
<name>A0A5B7X1Y7_9FLAO</name>
<dbReference type="Proteomes" id="UP000309016">
    <property type="component" value="Chromosome"/>
</dbReference>
<keyword evidence="3" id="KW-1185">Reference proteome</keyword>
<dbReference type="KEGG" id="afla:FHG64_06675"/>